<proteinExistence type="predicted"/>
<organism evidence="2 3">
    <name type="scientific">Synechococcus sp. (strain ATCC 27144 / PCC 6301 / SAUG 1402/1)</name>
    <name type="common">Anacystis nidulans</name>
    <dbReference type="NCBI Taxonomy" id="269084"/>
    <lineage>
        <taxon>Bacteria</taxon>
        <taxon>Bacillati</taxon>
        <taxon>Cyanobacteriota</taxon>
        <taxon>Cyanophyceae</taxon>
        <taxon>Synechococcales</taxon>
        <taxon>Synechococcaceae</taxon>
        <taxon>Synechococcus</taxon>
    </lineage>
</organism>
<reference evidence="2 3" key="1">
    <citation type="journal article" date="2007" name="Photosyn. Res.">
        <title>Complete nucleotide sequence of the freshwater unicellular cyanobacterium Synechococcus elongatus PCC 6301 chromosome: gene content and organization.</title>
        <authorList>
            <person name="Sugita C."/>
            <person name="Ogata K."/>
            <person name="Shikata M."/>
            <person name="Jikuya H."/>
            <person name="Takano J."/>
            <person name="Furumichi M."/>
            <person name="Kanehisa M."/>
            <person name="Omata T."/>
            <person name="Sugiura M."/>
            <person name="Sugita M."/>
        </authorList>
    </citation>
    <scope>NUCLEOTIDE SEQUENCE [LARGE SCALE GENOMIC DNA]</scope>
    <source>
        <strain evidence="3">ATCC 27144 / PCC 6301 / SAUG 1402/1</strain>
    </source>
</reference>
<gene>
    <name evidence="2" type="ordered locus">syc0400_d</name>
</gene>
<dbReference type="InterPro" id="IPR012347">
    <property type="entry name" value="Ferritin-like"/>
</dbReference>
<dbReference type="RefSeq" id="WP_011242712.1">
    <property type="nucleotide sequence ID" value="NC_006576.1"/>
</dbReference>
<dbReference type="InterPro" id="IPR005183">
    <property type="entry name" value="DUF305_CopM-like"/>
</dbReference>
<dbReference type="AlphaFoldDB" id="A0A0H3K374"/>
<evidence type="ECO:0000313" key="3">
    <source>
        <dbReference type="Proteomes" id="UP000001175"/>
    </source>
</evidence>
<dbReference type="EMBL" id="AP008231">
    <property type="protein sequence ID" value="BAD78590.1"/>
    <property type="molecule type" value="Genomic_DNA"/>
</dbReference>
<dbReference type="PANTHER" id="PTHR36933">
    <property type="entry name" value="SLL0788 PROTEIN"/>
    <property type="match status" value="1"/>
</dbReference>
<evidence type="ECO:0000313" key="2">
    <source>
        <dbReference type="EMBL" id="BAD78590.1"/>
    </source>
</evidence>
<name>A0A0H3K374_SYNP6</name>
<sequence>MNRLLLLSGLVVSSALTAVTIASVLSIPARATPPESSAIAQEMWPWRSGFPNRMGNADQHFIVMMIPHHEGAIAMADLAISQAKHPELQALARAIQTSQTQEVRDMQTWYRRWYGSTVPDWDDRRVSSWRNSGMPSIGMGCAGRAGLATDLIALQAAPDFDRAFIEMMIPHHEMGVRMAQMVLLRSDRPEIQRLAQAIITDQNQEIRQMQQWYRQWYS</sequence>
<dbReference type="Pfam" id="PF03713">
    <property type="entry name" value="DUF305"/>
    <property type="match status" value="1"/>
</dbReference>
<accession>A0A0H3K374</accession>
<dbReference type="eggNOG" id="COG3544">
    <property type="taxonomic scope" value="Bacteria"/>
</dbReference>
<dbReference type="PANTHER" id="PTHR36933:SF1">
    <property type="entry name" value="SLL0788 PROTEIN"/>
    <property type="match status" value="1"/>
</dbReference>
<protein>
    <recommendedName>
        <fullName evidence="1">DUF305 domain-containing protein</fullName>
    </recommendedName>
</protein>
<dbReference type="GeneID" id="72430008"/>
<feature type="domain" description="DUF305" evidence="1">
    <location>
        <begin position="58"/>
        <end position="213"/>
    </location>
</feature>
<dbReference type="KEGG" id="syc:syc0400_d"/>
<dbReference type="Gene3D" id="1.20.1260.10">
    <property type="match status" value="1"/>
</dbReference>
<evidence type="ECO:0000259" key="1">
    <source>
        <dbReference type="Pfam" id="PF03713"/>
    </source>
</evidence>
<dbReference type="Proteomes" id="UP000001175">
    <property type="component" value="Chromosome"/>
</dbReference>